<keyword evidence="1" id="KW-0472">Membrane</keyword>
<evidence type="ECO:0000313" key="3">
    <source>
        <dbReference type="EMBL" id="EAY27138.1"/>
    </source>
</evidence>
<feature type="domain" description="Tail specific protease" evidence="2">
    <location>
        <begin position="260"/>
        <end position="483"/>
    </location>
</feature>
<dbReference type="Proteomes" id="UP000004095">
    <property type="component" value="Unassembled WGS sequence"/>
</dbReference>
<accession>A1ZR49</accession>
<name>A1ZR49_MICM2</name>
<dbReference type="InterPro" id="IPR005151">
    <property type="entry name" value="Tail-specific_protease"/>
</dbReference>
<organism evidence="3 4">
    <name type="scientific">Microscilla marina ATCC 23134</name>
    <dbReference type="NCBI Taxonomy" id="313606"/>
    <lineage>
        <taxon>Bacteria</taxon>
        <taxon>Pseudomonadati</taxon>
        <taxon>Bacteroidota</taxon>
        <taxon>Cytophagia</taxon>
        <taxon>Cytophagales</taxon>
        <taxon>Microscillaceae</taxon>
        <taxon>Microscilla</taxon>
    </lineage>
</organism>
<evidence type="ECO:0000313" key="4">
    <source>
        <dbReference type="Proteomes" id="UP000004095"/>
    </source>
</evidence>
<dbReference type="GO" id="GO:0007165">
    <property type="term" value="P:signal transduction"/>
    <property type="evidence" value="ECO:0007669"/>
    <property type="project" value="TreeGrafter"/>
</dbReference>
<dbReference type="AlphaFoldDB" id="A1ZR49"/>
<gene>
    <name evidence="3" type="ORF">M23134_08412</name>
</gene>
<proteinExistence type="predicted"/>
<keyword evidence="1" id="KW-1133">Transmembrane helix</keyword>
<dbReference type="GO" id="GO:0006508">
    <property type="term" value="P:proteolysis"/>
    <property type="evidence" value="ECO:0007669"/>
    <property type="project" value="InterPro"/>
</dbReference>
<dbReference type="EMBL" id="AAWS01000026">
    <property type="protein sequence ID" value="EAY27138.1"/>
    <property type="molecule type" value="Genomic_DNA"/>
</dbReference>
<keyword evidence="4" id="KW-1185">Reference proteome</keyword>
<dbReference type="GO" id="GO:0030288">
    <property type="term" value="C:outer membrane-bounded periplasmic space"/>
    <property type="evidence" value="ECO:0007669"/>
    <property type="project" value="TreeGrafter"/>
</dbReference>
<protein>
    <submittedName>
        <fullName evidence="3">Peptidase, S41 family</fullName>
    </submittedName>
</protein>
<dbReference type="GO" id="GO:0008236">
    <property type="term" value="F:serine-type peptidase activity"/>
    <property type="evidence" value="ECO:0007669"/>
    <property type="project" value="InterPro"/>
</dbReference>
<dbReference type="PANTHER" id="PTHR32060:SF30">
    <property type="entry name" value="CARBOXY-TERMINAL PROCESSING PROTEASE CTPA"/>
    <property type="match status" value="1"/>
</dbReference>
<reference evidence="3 4" key="1">
    <citation type="submission" date="2007-01" db="EMBL/GenBank/DDBJ databases">
        <authorList>
            <person name="Haygood M."/>
            <person name="Podell S."/>
            <person name="Anderson C."/>
            <person name="Hopkinson B."/>
            <person name="Roe K."/>
            <person name="Barbeau K."/>
            <person name="Gaasterland T."/>
            <person name="Ferriera S."/>
            <person name="Johnson J."/>
            <person name="Kravitz S."/>
            <person name="Beeson K."/>
            <person name="Sutton G."/>
            <person name="Rogers Y.-H."/>
            <person name="Friedman R."/>
            <person name="Frazier M."/>
            <person name="Venter J.C."/>
        </authorList>
    </citation>
    <scope>NUCLEOTIDE SEQUENCE [LARGE SCALE GENOMIC DNA]</scope>
    <source>
        <strain evidence="3 4">ATCC 23134</strain>
    </source>
</reference>
<dbReference type="eggNOG" id="COG0793">
    <property type="taxonomic scope" value="Bacteria"/>
</dbReference>
<dbReference type="RefSeq" id="WP_004156203.1">
    <property type="nucleotide sequence ID" value="NZ_AAWS01000026.1"/>
</dbReference>
<dbReference type="GO" id="GO:0004175">
    <property type="term" value="F:endopeptidase activity"/>
    <property type="evidence" value="ECO:0007669"/>
    <property type="project" value="TreeGrafter"/>
</dbReference>
<dbReference type="SUPFAM" id="SSF52096">
    <property type="entry name" value="ClpP/crotonase"/>
    <property type="match status" value="1"/>
</dbReference>
<sequence>MIRTKLSKVFVYRLFWAVIHINSCLLIAGFAPLWAQNEETYDVAHRYSVAELKEDFKLVRKVLQQAHPGVYWYTKPEIFKQKFDSTYLQLNQAMTEVEFYRFLSPLVALANCGHTVLDPSEEYQNQGKRFPLDIKFVDDKVYLLYNYSEDSTLQMGSELLEIEGQPIKKIVAKLLPAISSDAHNEIFKYGTLEEDFQNYYDLFIGKPDTFLLKCRSPQGKIFTTKVAASDDPMLKRYHKRSAIEVGTYPLRYKEIDSLSTAVMKITSFYPTEIKEGGQRFSRYLRRSFKKIHRHKIQNLVIDLRNNAGGEMLYANGLFAYLYGEPYMFLDRIEVATNKPLDFLKYTNWDKIDIHDTKYLEEQAQDSTIKKDGVNYVVKTNYYDFLEIQYPRRKRVFKGNVYVLMNRKSYSATCLFASLLYSTERATFIGEEAGGGAQGLNGGTFLDVTLPHTYLNLVVPLEKWVKIPQNYPHLNRGIIPHYVVQPSIMERVNKEDKVMEFTLQKIAKSPKK</sequence>
<evidence type="ECO:0000256" key="1">
    <source>
        <dbReference type="SAM" id="Phobius"/>
    </source>
</evidence>
<dbReference type="PANTHER" id="PTHR32060">
    <property type="entry name" value="TAIL-SPECIFIC PROTEASE"/>
    <property type="match status" value="1"/>
</dbReference>
<dbReference type="Pfam" id="PF03572">
    <property type="entry name" value="Peptidase_S41"/>
    <property type="match status" value="1"/>
</dbReference>
<dbReference type="OrthoDB" id="5480566at2"/>
<evidence type="ECO:0000259" key="2">
    <source>
        <dbReference type="Pfam" id="PF03572"/>
    </source>
</evidence>
<keyword evidence="1" id="KW-0812">Transmembrane</keyword>
<feature type="transmembrane region" description="Helical" evidence="1">
    <location>
        <begin position="12"/>
        <end position="35"/>
    </location>
</feature>
<comment type="caution">
    <text evidence="3">The sequence shown here is derived from an EMBL/GenBank/DDBJ whole genome shotgun (WGS) entry which is preliminary data.</text>
</comment>
<dbReference type="Gene3D" id="3.90.226.10">
    <property type="entry name" value="2-enoyl-CoA Hydratase, Chain A, domain 1"/>
    <property type="match status" value="1"/>
</dbReference>
<dbReference type="InterPro" id="IPR029045">
    <property type="entry name" value="ClpP/crotonase-like_dom_sf"/>
</dbReference>